<dbReference type="InterPro" id="IPR005150">
    <property type="entry name" value="Cellulose_synth"/>
</dbReference>
<feature type="active site" evidence="8">
    <location>
        <position position="463"/>
    </location>
</feature>
<feature type="binding site" evidence="9">
    <location>
        <position position="113"/>
    </location>
    <ligand>
        <name>UDP-alpha-D-glucose</name>
        <dbReference type="ChEBI" id="CHEBI:58885"/>
    </ligand>
</feature>
<keyword evidence="4 11" id="KW-0812">Transmembrane</keyword>
<keyword evidence="7" id="KW-0961">Cell wall biogenesis/degradation</keyword>
<comment type="subcellular location">
    <subcellularLocation>
        <location evidence="1">Endomembrane system</location>
        <topology evidence="1">Multi-pass membrane protein</topology>
    </subcellularLocation>
</comment>
<reference evidence="12 13" key="1">
    <citation type="submission" date="2024-12" db="EMBL/GenBank/DDBJ databases">
        <title>The unique morphological basis and parallel evolutionary history of personate flowers in Penstemon.</title>
        <authorList>
            <person name="Depatie T.H."/>
            <person name="Wessinger C.A."/>
        </authorList>
    </citation>
    <scope>NUCLEOTIDE SEQUENCE [LARGE SCALE GENOMIC DNA]</scope>
    <source>
        <strain evidence="12">WTNN_2</strain>
        <tissue evidence="12">Leaf</tissue>
    </source>
</reference>
<feature type="transmembrane region" description="Helical" evidence="11">
    <location>
        <begin position="545"/>
        <end position="566"/>
    </location>
</feature>
<evidence type="ECO:0000256" key="7">
    <source>
        <dbReference type="ARBA" id="ARBA00023316"/>
    </source>
</evidence>
<protein>
    <submittedName>
        <fullName evidence="12">Uncharacterized protein</fullName>
    </submittedName>
</protein>
<keyword evidence="2" id="KW-0328">Glycosyltransferase</keyword>
<dbReference type="AlphaFoldDB" id="A0ABD3UK35"/>
<dbReference type="GO" id="GO:0016757">
    <property type="term" value="F:glycosyltransferase activity"/>
    <property type="evidence" value="ECO:0007669"/>
    <property type="project" value="UniProtKB-KW"/>
</dbReference>
<feature type="transmembrane region" description="Helical" evidence="11">
    <location>
        <begin position="573"/>
        <end position="594"/>
    </location>
</feature>
<evidence type="ECO:0000256" key="10">
    <source>
        <dbReference type="PIRSR" id="PIRSR605150-3"/>
    </source>
</evidence>
<dbReference type="SUPFAM" id="SSF53448">
    <property type="entry name" value="Nucleotide-diphospho-sugar transferases"/>
    <property type="match status" value="1"/>
</dbReference>
<evidence type="ECO:0000256" key="4">
    <source>
        <dbReference type="ARBA" id="ARBA00022692"/>
    </source>
</evidence>
<gene>
    <name evidence="12" type="ORF">ACJIZ3_010670</name>
</gene>
<dbReference type="InterPro" id="IPR029044">
    <property type="entry name" value="Nucleotide-diphossugar_trans"/>
</dbReference>
<feature type="binding site" evidence="10">
    <location>
        <position position="305"/>
    </location>
    <ligand>
        <name>Mn(2+)</name>
        <dbReference type="ChEBI" id="CHEBI:29035"/>
    </ligand>
</feature>
<evidence type="ECO:0000256" key="8">
    <source>
        <dbReference type="PIRSR" id="PIRSR605150-1"/>
    </source>
</evidence>
<dbReference type="EMBL" id="JBJXBP010000001">
    <property type="protein sequence ID" value="KAL3848788.1"/>
    <property type="molecule type" value="Genomic_DNA"/>
</dbReference>
<feature type="binding site" evidence="9">
    <location>
        <position position="112"/>
    </location>
    <ligand>
        <name>UDP-alpha-D-glucose</name>
        <dbReference type="ChEBI" id="CHEBI:58885"/>
    </ligand>
</feature>
<feature type="transmembrane region" description="Helical" evidence="11">
    <location>
        <begin position="606"/>
        <end position="626"/>
    </location>
</feature>
<dbReference type="GO" id="GO:0012505">
    <property type="term" value="C:endomembrane system"/>
    <property type="evidence" value="ECO:0007669"/>
    <property type="project" value="UniProtKB-SubCell"/>
</dbReference>
<feature type="transmembrane region" description="Helical" evidence="11">
    <location>
        <begin position="20"/>
        <end position="39"/>
    </location>
</feature>
<feature type="transmembrane region" description="Helical" evidence="11">
    <location>
        <begin position="660"/>
        <end position="683"/>
    </location>
</feature>
<dbReference type="Gene3D" id="3.90.550.10">
    <property type="entry name" value="Spore Coat Polysaccharide Biosynthesis Protein SpsA, Chain A"/>
    <property type="match status" value="2"/>
</dbReference>
<accession>A0ABD3UK35</accession>
<evidence type="ECO:0000313" key="12">
    <source>
        <dbReference type="EMBL" id="KAL3848788.1"/>
    </source>
</evidence>
<name>A0ABD3UK35_9LAMI</name>
<dbReference type="PANTHER" id="PTHR13301">
    <property type="entry name" value="X-BOX TRANSCRIPTION FACTOR-RELATED"/>
    <property type="match status" value="1"/>
</dbReference>
<organism evidence="12 13">
    <name type="scientific">Penstemon smallii</name>
    <dbReference type="NCBI Taxonomy" id="265156"/>
    <lineage>
        <taxon>Eukaryota</taxon>
        <taxon>Viridiplantae</taxon>
        <taxon>Streptophyta</taxon>
        <taxon>Embryophyta</taxon>
        <taxon>Tracheophyta</taxon>
        <taxon>Spermatophyta</taxon>
        <taxon>Magnoliopsida</taxon>
        <taxon>eudicotyledons</taxon>
        <taxon>Gunneridae</taxon>
        <taxon>Pentapetalae</taxon>
        <taxon>asterids</taxon>
        <taxon>lamiids</taxon>
        <taxon>Lamiales</taxon>
        <taxon>Plantaginaceae</taxon>
        <taxon>Cheloneae</taxon>
        <taxon>Penstemon</taxon>
    </lineage>
</organism>
<comment type="caution">
    <text evidence="12">The sequence shown here is derived from an EMBL/GenBank/DDBJ whole genome shotgun (WGS) entry which is preliminary data.</text>
</comment>
<evidence type="ECO:0000256" key="5">
    <source>
        <dbReference type="ARBA" id="ARBA00022989"/>
    </source>
</evidence>
<dbReference type="GO" id="GO:0071555">
    <property type="term" value="P:cell wall organization"/>
    <property type="evidence" value="ECO:0007669"/>
    <property type="project" value="UniProtKB-KW"/>
</dbReference>
<feature type="transmembrane region" description="Helical" evidence="11">
    <location>
        <begin position="55"/>
        <end position="75"/>
    </location>
</feature>
<evidence type="ECO:0000313" key="13">
    <source>
        <dbReference type="Proteomes" id="UP001634393"/>
    </source>
</evidence>
<evidence type="ECO:0000256" key="6">
    <source>
        <dbReference type="ARBA" id="ARBA00023136"/>
    </source>
</evidence>
<evidence type="ECO:0000256" key="11">
    <source>
        <dbReference type="SAM" id="Phobius"/>
    </source>
</evidence>
<feature type="binding site" evidence="10">
    <location>
        <position position="281"/>
    </location>
    <ligand>
        <name>Mn(2+)</name>
        <dbReference type="ChEBI" id="CHEBI:29035"/>
    </ligand>
</feature>
<sequence>MDMTNSLPLHKIHVRKGEMIANRLHILIQGIALLALFYYRATTLSRIIRTKESPIIPYILIFGSEIFLTFMWSLHRPAKWRPVKRTPYPERLPEDKKLPRIDVFVCTTDPSKEPSLGVMNTVISAMALDYPTKKIAVYLSDDGGSYVTYEAMKEAWKFAKWWIPFCKKYDVKVRCPEGYFTTAESSFGEFTCSKEYLEEQKKIETKYNEFGEALEKNSVNASSSVSRDHPPKIEVINNANGNKWEVINNSNGSSSDSDNEEMPLLVYVAREKKPSKFHNFKAGAINVLLRVSAIISNAPYFLVLDCDHYCSDPTSARQAMCFYVDPEISPKLAWVQFPQNFHSISDHDIYDGRLHYYWKDYFGLDGLRGPHIAGCNFYMKREAIYGTEKFQIDVKINKVKKSFGSSKEFIKSIYKINKPNVASDGYVPDELQKEIQLVASCAYENETEWGKELGFRYFSVAEDTMTSLMLHTKGWISVLIDPTRKCFLGSCTTSLNDMLVQQTRWSFGLMQIALSKVSPLIYGPLKMSPLQSIFYGSISMDPLYVVPFYGLALIPQICLFYGVPLYPKVSDPFFFVFAFVFLNAQFQFLHDIIASDDPIRTWLYEYRVWMMKSGACYFYATLNAILDKIGMNEADFSLTNKDIDNEQAQRYEKGIYDFQVSARLLTPLCSLYIVNVVAFVIGISRIFCCHSANDLFAQAFISLFGIIVNTHLLEGMIFRQDKGRVSSSTSLSSAMISAVILGFGSLIFIY</sequence>
<keyword evidence="5 11" id="KW-1133">Transmembrane helix</keyword>
<evidence type="ECO:0000256" key="2">
    <source>
        <dbReference type="ARBA" id="ARBA00022676"/>
    </source>
</evidence>
<keyword evidence="3" id="KW-0808">Transferase</keyword>
<dbReference type="Proteomes" id="UP001634393">
    <property type="component" value="Unassembled WGS sequence"/>
</dbReference>
<keyword evidence="6 11" id="KW-0472">Membrane</keyword>
<feature type="binding site" evidence="9">
    <location>
        <position position="142"/>
    </location>
    <ligand>
        <name>UDP-alpha-D-glucose</name>
        <dbReference type="ChEBI" id="CHEBI:58885"/>
    </ligand>
</feature>
<dbReference type="Pfam" id="PF03552">
    <property type="entry name" value="Cellulose_synt"/>
    <property type="match status" value="2"/>
</dbReference>
<feature type="active site" evidence="8">
    <location>
        <position position="142"/>
    </location>
</feature>
<feature type="transmembrane region" description="Helical" evidence="11">
    <location>
        <begin position="730"/>
        <end position="749"/>
    </location>
</feature>
<dbReference type="FunFam" id="3.90.550.10:FF:000194">
    <property type="entry name" value="Cellulose synthase-like protein G2 isoform A"/>
    <property type="match status" value="1"/>
</dbReference>
<evidence type="ECO:0000256" key="3">
    <source>
        <dbReference type="ARBA" id="ARBA00022679"/>
    </source>
</evidence>
<keyword evidence="13" id="KW-1185">Reference proteome</keyword>
<feature type="transmembrane region" description="Helical" evidence="11">
    <location>
        <begin position="695"/>
        <end position="718"/>
    </location>
</feature>
<proteinExistence type="predicted"/>
<evidence type="ECO:0000256" key="1">
    <source>
        <dbReference type="ARBA" id="ARBA00004127"/>
    </source>
</evidence>
<evidence type="ECO:0000256" key="9">
    <source>
        <dbReference type="PIRSR" id="PIRSR605150-2"/>
    </source>
</evidence>